<sequence>MCLMSAGDIRLDDRPLHMLGGDLSGQENDVRNDENKISGQLPLKEALVRSTEQGVTSAAARSRKRRRDHPLHASPTATNSPGFVYRKVSDPTVNAPKLHPTNQVDKEKGTRKKKRARLMTFGSLPSQPVEAAKLATDNTASPRKDHSMVANETGEKRAEIVAGSQATKTDERSQARDLSTQAAMLFAQREFQHEFRSPLRNVTAASPEKVVSSQQTRTSTPPPSQPPAEYTAITPFKTFNKGKPFLTDNPPHPGPAQMSTQELFNAATPFAFSTVKKSKNTQKRVSMAASPLKPTGDHDTEMDAKRDGTTAQEGDEGKTTVAEVTFADISTTPPTPKFPIFAQRAPSSGLKPSSLNPKLSSALKIRNPSFTAAPRTSSQVGSSFTRLAHSPPSSSAPPAASRSVRQECRRALSQGHSQSSQQQMAQRQSGLLDDVDLDSAMDAADSFLDTANLGIETKGSAGRSGARRA</sequence>
<protein>
    <recommendedName>
        <fullName evidence="4">Proteophosphoglycan ppg4</fullName>
    </recommendedName>
</protein>
<comment type="caution">
    <text evidence="2">The sequence shown here is derived from an EMBL/GenBank/DDBJ whole genome shotgun (WGS) entry which is preliminary data.</text>
</comment>
<feature type="compositionally biased region" description="Polar residues" evidence="1">
    <location>
        <begin position="368"/>
        <end position="385"/>
    </location>
</feature>
<dbReference type="GeneID" id="92008948"/>
<feature type="compositionally biased region" description="Low complexity" evidence="1">
    <location>
        <begin position="413"/>
        <end position="429"/>
    </location>
</feature>
<feature type="region of interest" description="Disordered" evidence="1">
    <location>
        <begin position="198"/>
        <end position="229"/>
    </location>
</feature>
<evidence type="ECO:0000256" key="1">
    <source>
        <dbReference type="SAM" id="MobiDB-lite"/>
    </source>
</evidence>
<organism evidence="2 3">
    <name type="scientific">Diplodia seriata</name>
    <dbReference type="NCBI Taxonomy" id="420778"/>
    <lineage>
        <taxon>Eukaryota</taxon>
        <taxon>Fungi</taxon>
        <taxon>Dikarya</taxon>
        <taxon>Ascomycota</taxon>
        <taxon>Pezizomycotina</taxon>
        <taxon>Dothideomycetes</taxon>
        <taxon>Dothideomycetes incertae sedis</taxon>
        <taxon>Botryosphaeriales</taxon>
        <taxon>Botryosphaeriaceae</taxon>
        <taxon>Diplodia</taxon>
    </lineage>
</organism>
<evidence type="ECO:0008006" key="4">
    <source>
        <dbReference type="Google" id="ProtNLM"/>
    </source>
</evidence>
<dbReference type="EMBL" id="JAJVCZ030000004">
    <property type="protein sequence ID" value="KAL0261167.1"/>
    <property type="molecule type" value="Genomic_DNA"/>
</dbReference>
<gene>
    <name evidence="2" type="ORF">SLS55_004863</name>
</gene>
<feature type="compositionally biased region" description="Low complexity" evidence="1">
    <location>
        <begin position="346"/>
        <end position="364"/>
    </location>
</feature>
<accession>A0ABR3CKJ8</accession>
<evidence type="ECO:0000313" key="3">
    <source>
        <dbReference type="Proteomes" id="UP001430584"/>
    </source>
</evidence>
<proteinExistence type="predicted"/>
<feature type="compositionally biased region" description="Basic and acidic residues" evidence="1">
    <location>
        <begin position="295"/>
        <end position="308"/>
    </location>
</feature>
<feature type="region of interest" description="Disordered" evidence="1">
    <location>
        <begin position="281"/>
        <end position="433"/>
    </location>
</feature>
<feature type="compositionally biased region" description="Low complexity" evidence="1">
    <location>
        <begin position="388"/>
        <end position="403"/>
    </location>
</feature>
<reference evidence="2 3" key="1">
    <citation type="submission" date="2024-02" db="EMBL/GenBank/DDBJ databases">
        <title>De novo assembly and annotation of 12 fungi associated with fruit tree decline syndrome in Ontario, Canada.</title>
        <authorList>
            <person name="Sulman M."/>
            <person name="Ellouze W."/>
            <person name="Ilyukhin E."/>
        </authorList>
    </citation>
    <scope>NUCLEOTIDE SEQUENCE [LARGE SCALE GENOMIC DNA]</scope>
    <source>
        <strain evidence="2 3">FDS-637</strain>
    </source>
</reference>
<feature type="region of interest" description="Disordered" evidence="1">
    <location>
        <begin position="447"/>
        <end position="469"/>
    </location>
</feature>
<dbReference type="Proteomes" id="UP001430584">
    <property type="component" value="Unassembled WGS sequence"/>
</dbReference>
<name>A0ABR3CKJ8_9PEZI</name>
<feature type="region of interest" description="Disordered" evidence="1">
    <location>
        <begin position="49"/>
        <end position="114"/>
    </location>
</feature>
<keyword evidence="3" id="KW-1185">Reference proteome</keyword>
<evidence type="ECO:0000313" key="2">
    <source>
        <dbReference type="EMBL" id="KAL0261167.1"/>
    </source>
</evidence>
<dbReference type="RefSeq" id="XP_066634196.1">
    <property type="nucleotide sequence ID" value="XM_066776315.1"/>
</dbReference>